<name>K1SWG7_9ZZZZ</name>
<gene>
    <name evidence="2" type="ORF">LEA_13228</name>
</gene>
<keyword evidence="1" id="KW-0175">Coiled coil</keyword>
<dbReference type="AlphaFoldDB" id="K1SWG7"/>
<evidence type="ECO:0000313" key="2">
    <source>
        <dbReference type="EMBL" id="EKC59699.1"/>
    </source>
</evidence>
<feature type="coiled-coil region" evidence="1">
    <location>
        <begin position="10"/>
        <end position="58"/>
    </location>
</feature>
<reference evidence="2" key="1">
    <citation type="journal article" date="2013" name="Environ. Microbiol.">
        <title>Microbiota from the distal guts of lean and obese adolescents exhibit partial functional redundancy besides clear differences in community structure.</title>
        <authorList>
            <person name="Ferrer M."/>
            <person name="Ruiz A."/>
            <person name="Lanza F."/>
            <person name="Haange S.B."/>
            <person name="Oberbach A."/>
            <person name="Till H."/>
            <person name="Bargiela R."/>
            <person name="Campoy C."/>
            <person name="Segura M.T."/>
            <person name="Richter M."/>
            <person name="von Bergen M."/>
            <person name="Seifert J."/>
            <person name="Suarez A."/>
        </authorList>
    </citation>
    <scope>NUCLEOTIDE SEQUENCE</scope>
</reference>
<dbReference type="EMBL" id="AJWY01008973">
    <property type="protein sequence ID" value="EKC59699.1"/>
    <property type="molecule type" value="Genomic_DNA"/>
</dbReference>
<protein>
    <submittedName>
        <fullName evidence="2">Uncharacterized protein</fullName>
    </submittedName>
</protein>
<sequence>WNTFPKDHDLKIAAKECEKQEEKLKDLNEKIQQQKQRVETERKKLDEVRLRVQEACQKCYLKARLDLFEEVQEALKEYTEQTCRTN</sequence>
<proteinExistence type="predicted"/>
<organism evidence="2">
    <name type="scientific">human gut metagenome</name>
    <dbReference type="NCBI Taxonomy" id="408170"/>
    <lineage>
        <taxon>unclassified sequences</taxon>
        <taxon>metagenomes</taxon>
        <taxon>organismal metagenomes</taxon>
    </lineage>
</organism>
<feature type="non-terminal residue" evidence="2">
    <location>
        <position position="1"/>
    </location>
</feature>
<comment type="caution">
    <text evidence="2">The sequence shown here is derived from an EMBL/GenBank/DDBJ whole genome shotgun (WGS) entry which is preliminary data.</text>
</comment>
<accession>K1SWG7</accession>
<evidence type="ECO:0000256" key="1">
    <source>
        <dbReference type="SAM" id="Coils"/>
    </source>
</evidence>